<protein>
    <submittedName>
        <fullName evidence="3">NAD(P)-dependent dehydrogenase (Short-subunit alcohol dehydrogenase family)</fullName>
    </submittedName>
</protein>
<dbReference type="InterPro" id="IPR020904">
    <property type="entry name" value="Sc_DH/Rdtase_CS"/>
</dbReference>
<dbReference type="PANTHER" id="PTHR24320">
    <property type="entry name" value="RETINOL DEHYDROGENASE"/>
    <property type="match status" value="1"/>
</dbReference>
<evidence type="ECO:0000313" key="3">
    <source>
        <dbReference type="EMBL" id="NYI10816.1"/>
    </source>
</evidence>
<sequence>MSWTTADIPDQSGRVALVTGANGGLGLESALALAGAGAHVVMAARDQAKAGAARERILAQHPAASLEVVELDLGSQASVARAAEQVLAAHDRLDVLMLNAGVMASPKATTEDGFDAQLATNVLGHWSLVCLLAPLVVATPGARVVTLSSIAQHQGRALDPADPHMAGGYKPWQMYGNTKLAARHLAVGLQERFEAAGVDAIAVAAHPGLTNSDLQATTHALGGAGWQGPLWDRLSSWFGMSVPRGALSQLRAATDPAVRGGTLYGPLLAMAGRPVRRPLVRPGSAGAVRRLFEVCERETGLALDLSGASPAGR</sequence>
<reference evidence="3 4" key="1">
    <citation type="submission" date="2020-07" db="EMBL/GenBank/DDBJ databases">
        <title>Sequencing the genomes of 1000 actinobacteria strains.</title>
        <authorList>
            <person name="Klenk H.-P."/>
        </authorList>
    </citation>
    <scope>NUCLEOTIDE SEQUENCE [LARGE SCALE GENOMIC DNA]</scope>
    <source>
        <strain evidence="3 4">DSM 18248</strain>
    </source>
</reference>
<dbReference type="Proteomes" id="UP000537326">
    <property type="component" value="Unassembled WGS sequence"/>
</dbReference>
<dbReference type="AlphaFoldDB" id="A0A7Y9YEN0"/>
<accession>A0A7Y9YEN0</accession>
<evidence type="ECO:0000313" key="4">
    <source>
        <dbReference type="Proteomes" id="UP000537326"/>
    </source>
</evidence>
<comment type="similarity">
    <text evidence="1">Belongs to the short-chain dehydrogenases/reductases (SDR) family.</text>
</comment>
<dbReference type="Pfam" id="PF00106">
    <property type="entry name" value="adh_short"/>
    <property type="match status" value="1"/>
</dbReference>
<dbReference type="RefSeq" id="WP_179531596.1">
    <property type="nucleotide sequence ID" value="NZ_BAAAPP010000005.1"/>
</dbReference>
<keyword evidence="2" id="KW-0560">Oxidoreductase</keyword>
<dbReference type="PANTHER" id="PTHR24320:SF148">
    <property type="entry name" value="NAD(P)-BINDING ROSSMANN-FOLD SUPERFAMILY PROTEIN"/>
    <property type="match status" value="1"/>
</dbReference>
<dbReference type="InterPro" id="IPR036291">
    <property type="entry name" value="NAD(P)-bd_dom_sf"/>
</dbReference>
<dbReference type="PROSITE" id="PS00061">
    <property type="entry name" value="ADH_SHORT"/>
    <property type="match status" value="1"/>
</dbReference>
<gene>
    <name evidence="3" type="ORF">BKA05_002331</name>
</gene>
<evidence type="ECO:0000256" key="2">
    <source>
        <dbReference type="ARBA" id="ARBA00023002"/>
    </source>
</evidence>
<dbReference type="SUPFAM" id="SSF51735">
    <property type="entry name" value="NAD(P)-binding Rossmann-fold domains"/>
    <property type="match status" value="1"/>
</dbReference>
<keyword evidence="4" id="KW-1185">Reference proteome</keyword>
<evidence type="ECO:0000256" key="1">
    <source>
        <dbReference type="ARBA" id="ARBA00006484"/>
    </source>
</evidence>
<dbReference type="Gene3D" id="3.40.50.720">
    <property type="entry name" value="NAD(P)-binding Rossmann-like Domain"/>
    <property type="match status" value="1"/>
</dbReference>
<comment type="caution">
    <text evidence="3">The sequence shown here is derived from an EMBL/GenBank/DDBJ whole genome shotgun (WGS) entry which is preliminary data.</text>
</comment>
<proteinExistence type="inferred from homology"/>
<name>A0A7Y9YEN0_9ACTN</name>
<dbReference type="EMBL" id="JACBZI010000001">
    <property type="protein sequence ID" value="NYI10816.1"/>
    <property type="molecule type" value="Genomic_DNA"/>
</dbReference>
<dbReference type="PRINTS" id="PR00081">
    <property type="entry name" value="GDHRDH"/>
</dbReference>
<dbReference type="GO" id="GO:0016491">
    <property type="term" value="F:oxidoreductase activity"/>
    <property type="evidence" value="ECO:0007669"/>
    <property type="project" value="UniProtKB-KW"/>
</dbReference>
<dbReference type="InterPro" id="IPR002347">
    <property type="entry name" value="SDR_fam"/>
</dbReference>
<organism evidence="3 4">
    <name type="scientific">Nocardioides marinus</name>
    <dbReference type="NCBI Taxonomy" id="374514"/>
    <lineage>
        <taxon>Bacteria</taxon>
        <taxon>Bacillati</taxon>
        <taxon>Actinomycetota</taxon>
        <taxon>Actinomycetes</taxon>
        <taxon>Propionibacteriales</taxon>
        <taxon>Nocardioidaceae</taxon>
        <taxon>Nocardioides</taxon>
    </lineage>
</organism>